<dbReference type="Gene3D" id="3.40.50.1820">
    <property type="entry name" value="alpha/beta hydrolase"/>
    <property type="match status" value="1"/>
</dbReference>
<dbReference type="Proteomes" id="UP000268313">
    <property type="component" value="Unassembled WGS sequence"/>
</dbReference>
<evidence type="ECO:0000313" key="6">
    <source>
        <dbReference type="Proteomes" id="UP000268313"/>
    </source>
</evidence>
<dbReference type="InterPro" id="IPR000073">
    <property type="entry name" value="AB_hydrolase_1"/>
</dbReference>
<evidence type="ECO:0000259" key="4">
    <source>
        <dbReference type="Pfam" id="PF00561"/>
    </source>
</evidence>
<evidence type="ECO:0000256" key="3">
    <source>
        <dbReference type="SAM" id="MobiDB-lite"/>
    </source>
</evidence>
<evidence type="ECO:0000313" key="5">
    <source>
        <dbReference type="EMBL" id="RKH07913.1"/>
    </source>
</evidence>
<sequence length="578" mass="61850">MRVAPQRPIHRAAAVPGRVVDDGDPGCGAHADACLQSSGGAASGNSGTARVDSAQGRSQRTRGGASCACIWHSHPTRTPATPRDVGRPAPHAPRGPPHPPRSRPSPGGTPMRAVLLLSLILPLSLAQAQELQLQPYAFQARDGRVVQAELGTVTVPLRHARPEGPGLPLRFVRFKSTSPSPAAPIVYLAGGPGGSGIEAARGVRFELFLALREVADVIALDQRGTGQSDPHPKLEQRWAIPLEQRMDEALLTTTVKKAAAEATRTWATAGVDLGAYTTEENADDLEVLRKALGAPKLNLWGISYGTHLGLAYLRRHGQRLDHVILAGIEGPDDTWKRPAHAEALLERWEAVLRAEGERGPGLKARLAKLLKSLKREPRTVAFTDPATGERHTWRVGPFDLQCATFESLRDPATFRRFLTLLPALEAGDYAPMAPFARQLREGWLEPMSVAMDAASGVSPARHALIEREAAKALLGGSANPGALRAADVPGVSDLGESFRGPLKAEVPVLLISGTLDGRTSPDNAEALRPGLSRTAHLVLVGAGHDGLFQSDPRILERMKVFLKGEALRDERLEIKAKP</sequence>
<evidence type="ECO:0000256" key="1">
    <source>
        <dbReference type="ARBA" id="ARBA00010088"/>
    </source>
</evidence>
<feature type="domain" description="AB hydrolase-1" evidence="4">
    <location>
        <begin position="184"/>
        <end position="549"/>
    </location>
</feature>
<proteinExistence type="inferred from homology"/>
<dbReference type="GO" id="GO:0016787">
    <property type="term" value="F:hydrolase activity"/>
    <property type="evidence" value="ECO:0007669"/>
    <property type="project" value="UniProtKB-KW"/>
</dbReference>
<feature type="compositionally biased region" description="Low complexity" evidence="3">
    <location>
        <begin position="37"/>
        <end position="47"/>
    </location>
</feature>
<gene>
    <name evidence="5" type="ORF">D7X32_00500</name>
</gene>
<evidence type="ECO:0000256" key="2">
    <source>
        <dbReference type="ARBA" id="ARBA00022801"/>
    </source>
</evidence>
<accession>A0A3A8KIF9</accession>
<name>A0A3A8KIF9_9BACT</name>
<keyword evidence="2 5" id="KW-0378">Hydrolase</keyword>
<dbReference type="Pfam" id="PF00561">
    <property type="entry name" value="Abhydrolase_1"/>
    <property type="match status" value="1"/>
</dbReference>
<organism evidence="5 6">
    <name type="scientific">Corallococcus carmarthensis</name>
    <dbReference type="NCBI Taxonomy" id="2316728"/>
    <lineage>
        <taxon>Bacteria</taxon>
        <taxon>Pseudomonadati</taxon>
        <taxon>Myxococcota</taxon>
        <taxon>Myxococcia</taxon>
        <taxon>Myxococcales</taxon>
        <taxon>Cystobacterineae</taxon>
        <taxon>Myxococcaceae</taxon>
        <taxon>Corallococcus</taxon>
    </lineage>
</organism>
<dbReference type="PANTHER" id="PTHR43248">
    <property type="entry name" value="2-SUCCINYL-6-HYDROXY-2,4-CYCLOHEXADIENE-1-CARBOXYLATE SYNTHASE"/>
    <property type="match status" value="1"/>
</dbReference>
<dbReference type="AlphaFoldDB" id="A0A3A8KIF9"/>
<dbReference type="PANTHER" id="PTHR43248:SF2">
    <property type="entry name" value="PROLYL AMINOPEPTIDASE"/>
    <property type="match status" value="1"/>
</dbReference>
<dbReference type="InterPro" id="IPR029058">
    <property type="entry name" value="AB_hydrolase_fold"/>
</dbReference>
<feature type="compositionally biased region" description="Pro residues" evidence="3">
    <location>
        <begin position="90"/>
        <end position="103"/>
    </location>
</feature>
<reference evidence="6" key="1">
    <citation type="submission" date="2018-09" db="EMBL/GenBank/DDBJ databases">
        <authorList>
            <person name="Livingstone P.G."/>
            <person name="Whitworth D.E."/>
        </authorList>
    </citation>
    <scope>NUCLEOTIDE SEQUENCE [LARGE SCALE GENOMIC DNA]</scope>
    <source>
        <strain evidence="6">CA043D</strain>
    </source>
</reference>
<dbReference type="EMBL" id="RAWE01000001">
    <property type="protein sequence ID" value="RKH07913.1"/>
    <property type="molecule type" value="Genomic_DNA"/>
</dbReference>
<dbReference type="SUPFAM" id="SSF53474">
    <property type="entry name" value="alpha/beta-Hydrolases"/>
    <property type="match status" value="1"/>
</dbReference>
<dbReference type="InterPro" id="IPR051601">
    <property type="entry name" value="Serine_prot/Carboxylest_S33"/>
</dbReference>
<feature type="region of interest" description="Disordered" evidence="3">
    <location>
        <begin position="1"/>
        <end position="109"/>
    </location>
</feature>
<comment type="similarity">
    <text evidence="1">Belongs to the peptidase S33 family.</text>
</comment>
<keyword evidence="6" id="KW-1185">Reference proteome</keyword>
<protein>
    <submittedName>
        <fullName evidence="5">Alpha/beta hydrolase</fullName>
    </submittedName>
</protein>
<comment type="caution">
    <text evidence="5">The sequence shown here is derived from an EMBL/GenBank/DDBJ whole genome shotgun (WGS) entry which is preliminary data.</text>
</comment>